<proteinExistence type="predicted"/>
<dbReference type="PROSITE" id="PS01124">
    <property type="entry name" value="HTH_ARAC_FAMILY_2"/>
    <property type="match status" value="1"/>
</dbReference>
<keyword evidence="1" id="KW-0805">Transcription regulation</keyword>
<dbReference type="AlphaFoldDB" id="A0A255YQD9"/>
<dbReference type="PANTHER" id="PTHR46796:SF15">
    <property type="entry name" value="BLL1074 PROTEIN"/>
    <property type="match status" value="1"/>
</dbReference>
<dbReference type="GO" id="GO:0003700">
    <property type="term" value="F:DNA-binding transcription factor activity"/>
    <property type="evidence" value="ECO:0007669"/>
    <property type="project" value="InterPro"/>
</dbReference>
<dbReference type="Pfam" id="PF20240">
    <property type="entry name" value="DUF6597"/>
    <property type="match status" value="1"/>
</dbReference>
<comment type="caution">
    <text evidence="5">The sequence shown here is derived from an EMBL/GenBank/DDBJ whole genome shotgun (WGS) entry which is preliminary data.</text>
</comment>
<dbReference type="PANTHER" id="PTHR46796">
    <property type="entry name" value="HTH-TYPE TRANSCRIPTIONAL ACTIVATOR RHAS-RELATED"/>
    <property type="match status" value="1"/>
</dbReference>
<dbReference type="InterPro" id="IPR018060">
    <property type="entry name" value="HTH_AraC"/>
</dbReference>
<dbReference type="Gene3D" id="1.10.10.60">
    <property type="entry name" value="Homeodomain-like"/>
    <property type="match status" value="1"/>
</dbReference>
<gene>
    <name evidence="5" type="ORF">CHU93_06025</name>
</gene>
<dbReference type="Proteomes" id="UP000216991">
    <property type="component" value="Unassembled WGS sequence"/>
</dbReference>
<feature type="domain" description="HTH araC/xylS-type" evidence="4">
    <location>
        <begin position="175"/>
        <end position="257"/>
    </location>
</feature>
<dbReference type="SMART" id="SM00342">
    <property type="entry name" value="HTH_ARAC"/>
    <property type="match status" value="1"/>
</dbReference>
<organism evidence="5 6">
    <name type="scientific">Sandarakinorhabdus cyanobacteriorum</name>
    <dbReference type="NCBI Taxonomy" id="1981098"/>
    <lineage>
        <taxon>Bacteria</taxon>
        <taxon>Pseudomonadati</taxon>
        <taxon>Pseudomonadota</taxon>
        <taxon>Alphaproteobacteria</taxon>
        <taxon>Sphingomonadales</taxon>
        <taxon>Sphingosinicellaceae</taxon>
        <taxon>Sandarakinorhabdus</taxon>
    </lineage>
</organism>
<evidence type="ECO:0000256" key="1">
    <source>
        <dbReference type="ARBA" id="ARBA00023015"/>
    </source>
</evidence>
<protein>
    <recommendedName>
        <fullName evidence="4">HTH araC/xylS-type domain-containing protein</fullName>
    </recommendedName>
</protein>
<evidence type="ECO:0000313" key="5">
    <source>
        <dbReference type="EMBL" id="OYQ30894.1"/>
    </source>
</evidence>
<reference evidence="5 6" key="1">
    <citation type="submission" date="2017-07" db="EMBL/GenBank/DDBJ databases">
        <title>Sandarakinorhabdus cyanobacteriorum sp. nov., a novel bacterium isolated from cyanobacterial aggregates in a eutrophic lake.</title>
        <authorList>
            <person name="Cai H."/>
        </authorList>
    </citation>
    <scope>NUCLEOTIDE SEQUENCE [LARGE SCALE GENOMIC DNA]</scope>
    <source>
        <strain evidence="5 6">TH057</strain>
    </source>
</reference>
<evidence type="ECO:0000256" key="2">
    <source>
        <dbReference type="ARBA" id="ARBA00023125"/>
    </source>
</evidence>
<evidence type="ECO:0000313" key="6">
    <source>
        <dbReference type="Proteomes" id="UP000216991"/>
    </source>
</evidence>
<name>A0A255YQD9_9SPHN</name>
<dbReference type="InterPro" id="IPR050204">
    <property type="entry name" value="AraC_XylS_family_regulators"/>
</dbReference>
<keyword evidence="2" id="KW-0238">DNA-binding</keyword>
<sequence length="282" mass="30145">MITIRYFQPDPALRAHVSSYYWFESQLPAFADLMRAELGQIRLVVAGTAVNEYGQGRQVQGRGAVVQGPTSAPAHYRAAGRLALFGIGLLPRGWAELVGVPAAELADDAVDLAGVWPAGGVARLLDAVANAGSDAARCAVVDRALGQRLALGRDAHAWFTRLADDWLTGSTNPAVDALVAASGMSARSVERLCQRLYGASPKLLARKYRALGAAVRLATGEAADWVDAAGDAFYDQAHFIREFRAFTGLTPARFQIEAAPVTRLTIARRRQLPGLPRLALIA</sequence>
<dbReference type="Pfam" id="PF12833">
    <property type="entry name" value="HTH_18"/>
    <property type="match status" value="1"/>
</dbReference>
<dbReference type="InterPro" id="IPR046532">
    <property type="entry name" value="DUF6597"/>
</dbReference>
<keyword evidence="6" id="KW-1185">Reference proteome</keyword>
<dbReference type="RefSeq" id="WP_094473216.1">
    <property type="nucleotide sequence ID" value="NZ_NOXT01000097.1"/>
</dbReference>
<accession>A0A255YQD9</accession>
<dbReference type="GO" id="GO:0043565">
    <property type="term" value="F:sequence-specific DNA binding"/>
    <property type="evidence" value="ECO:0007669"/>
    <property type="project" value="InterPro"/>
</dbReference>
<evidence type="ECO:0000256" key="3">
    <source>
        <dbReference type="ARBA" id="ARBA00023163"/>
    </source>
</evidence>
<dbReference type="EMBL" id="NOXT01000097">
    <property type="protein sequence ID" value="OYQ30894.1"/>
    <property type="molecule type" value="Genomic_DNA"/>
</dbReference>
<dbReference type="OrthoDB" id="323290at2"/>
<evidence type="ECO:0000259" key="4">
    <source>
        <dbReference type="PROSITE" id="PS01124"/>
    </source>
</evidence>
<keyword evidence="3" id="KW-0804">Transcription</keyword>